<reference evidence="2" key="1">
    <citation type="submission" date="2008-01" db="EMBL/GenBank/DDBJ databases">
        <title>Complete sequence of Shewanella halifaxensis HAW-EB4.</title>
        <authorList>
            <consortium name="US DOE Joint Genome Institute"/>
            <person name="Copeland A."/>
            <person name="Lucas S."/>
            <person name="Lapidus A."/>
            <person name="Glavina del Rio T."/>
            <person name="Dalin E."/>
            <person name="Tice H."/>
            <person name="Bruce D."/>
            <person name="Goodwin L."/>
            <person name="Pitluck S."/>
            <person name="Sims D."/>
            <person name="Brettin T."/>
            <person name="Detter J.C."/>
            <person name="Han C."/>
            <person name="Kuske C.R."/>
            <person name="Schmutz J."/>
            <person name="Larimer F."/>
            <person name="Land M."/>
            <person name="Hauser L."/>
            <person name="Kyrpides N."/>
            <person name="Kim E."/>
            <person name="Zhao J.-S."/>
            <person name="Richardson P."/>
        </authorList>
    </citation>
    <scope>NUCLEOTIDE SEQUENCE [LARGE SCALE GENOMIC DNA]</scope>
    <source>
        <strain evidence="2">HAW-EB4</strain>
    </source>
</reference>
<keyword evidence="1" id="KW-1133">Transmembrane helix</keyword>
<accession>B0TNH5</accession>
<dbReference type="Proteomes" id="UP000001317">
    <property type="component" value="Chromosome"/>
</dbReference>
<keyword evidence="1" id="KW-0472">Membrane</keyword>
<dbReference type="HOGENOM" id="CLU_653624_0_0_6"/>
<dbReference type="STRING" id="458817.Shal_2940"/>
<dbReference type="Pfam" id="PF11335">
    <property type="entry name" value="DUF3137"/>
    <property type="match status" value="1"/>
</dbReference>
<feature type="transmembrane region" description="Helical" evidence="1">
    <location>
        <begin position="53"/>
        <end position="72"/>
    </location>
</feature>
<evidence type="ECO:0000313" key="2">
    <source>
        <dbReference type="EMBL" id="ABZ77489.1"/>
    </source>
</evidence>
<dbReference type="OrthoDB" id="6638271at2"/>
<feature type="transmembrane region" description="Helical" evidence="1">
    <location>
        <begin position="113"/>
        <end position="130"/>
    </location>
</feature>
<dbReference type="eggNOG" id="ENOG5033RWF">
    <property type="taxonomic scope" value="Bacteria"/>
</dbReference>
<evidence type="ECO:0008006" key="4">
    <source>
        <dbReference type="Google" id="ProtNLM"/>
    </source>
</evidence>
<keyword evidence="3" id="KW-1185">Reference proteome</keyword>
<dbReference type="EMBL" id="CP000931">
    <property type="protein sequence ID" value="ABZ77489.1"/>
    <property type="molecule type" value="Genomic_DNA"/>
</dbReference>
<gene>
    <name evidence="2" type="ordered locus">Shal_2940</name>
</gene>
<keyword evidence="1" id="KW-0812">Transmembrane</keyword>
<dbReference type="InterPro" id="IPR021484">
    <property type="entry name" value="DUF3137"/>
</dbReference>
<sequence>MQHNRLVAQHIDKLRKDVDAATSQDELLEVITQVKHHPGPLDYRDKITHGIKWLLVAASVLCIILIFMRLGYDEIEMLAKLIIDDSCYWLPVALSTLLVSFCHERGWLPVPMPVNFALLVAAMVAVTLYVPEWPKIYWALMYGFGYVISVGEIDDHQFSLWFVLVIASSLTWVWLDYRANWRKHLSDKIFLRDALFNNGLKETKLAAEDKACALEKQFAEFRRGNGTRDIQQMFEGHYQGEQHSFNYKLYHFQYTVKRSQTSSDGNGGYKTKTVYEDRHRYGILLDFPFAKGLCIDAEDEVKLKGSVYQEKYHTESNAFNDIFRVQACDKLTAARFLTPAMIETLLDLNRHFISPMVEIAPDGRLCIASTSKLIIENRKHSLVKPDEFYKEIAGHTELKRVQKLLEAIHELMRLSDNNFVSDTRFVSDTHKAANLTQVTQATPVKDTEINTHACS</sequence>
<name>B0TNH5_SHEHH</name>
<feature type="transmembrane region" description="Helical" evidence="1">
    <location>
        <begin position="158"/>
        <end position="175"/>
    </location>
</feature>
<dbReference type="RefSeq" id="WP_012278016.1">
    <property type="nucleotide sequence ID" value="NC_010334.1"/>
</dbReference>
<evidence type="ECO:0000313" key="3">
    <source>
        <dbReference type="Proteomes" id="UP000001317"/>
    </source>
</evidence>
<feature type="transmembrane region" description="Helical" evidence="1">
    <location>
        <begin position="136"/>
        <end position="153"/>
    </location>
</feature>
<proteinExistence type="predicted"/>
<dbReference type="KEGG" id="shl:Shal_2940"/>
<protein>
    <recommendedName>
        <fullName evidence="4">Galanin</fullName>
    </recommendedName>
</protein>
<organism evidence="2 3">
    <name type="scientific">Shewanella halifaxensis (strain HAW-EB4)</name>
    <dbReference type="NCBI Taxonomy" id="458817"/>
    <lineage>
        <taxon>Bacteria</taxon>
        <taxon>Pseudomonadati</taxon>
        <taxon>Pseudomonadota</taxon>
        <taxon>Gammaproteobacteria</taxon>
        <taxon>Alteromonadales</taxon>
        <taxon>Shewanellaceae</taxon>
        <taxon>Shewanella</taxon>
    </lineage>
</organism>
<evidence type="ECO:0000256" key="1">
    <source>
        <dbReference type="SAM" id="Phobius"/>
    </source>
</evidence>
<dbReference type="AlphaFoldDB" id="B0TNH5"/>